<proteinExistence type="inferred from homology"/>
<organism evidence="4 7">
    <name type="scientific">Oenococcus sicerae</name>
    <dbReference type="NCBI Taxonomy" id="2203724"/>
    <lineage>
        <taxon>Bacteria</taxon>
        <taxon>Bacillati</taxon>
        <taxon>Bacillota</taxon>
        <taxon>Bacilli</taxon>
        <taxon>Lactobacillales</taxon>
        <taxon>Lactobacillaceae</taxon>
        <taxon>Oenococcus</taxon>
    </lineage>
</organism>
<evidence type="ECO:0000256" key="2">
    <source>
        <dbReference type="RuleBase" id="RU363019"/>
    </source>
</evidence>
<evidence type="ECO:0000313" key="6">
    <source>
        <dbReference type="Proteomes" id="UP000286907"/>
    </source>
</evidence>
<dbReference type="InterPro" id="IPR044666">
    <property type="entry name" value="Cyclophilin_A-like"/>
</dbReference>
<keyword evidence="2" id="KW-0697">Rotamase</keyword>
<dbReference type="Gene3D" id="2.40.100.10">
    <property type="entry name" value="Cyclophilin-like"/>
    <property type="match status" value="1"/>
</dbReference>
<evidence type="ECO:0000313" key="4">
    <source>
        <dbReference type="EMBL" id="MDN6900509.1"/>
    </source>
</evidence>
<dbReference type="Proteomes" id="UP000286907">
    <property type="component" value="Chromosome"/>
</dbReference>
<comment type="catalytic activity">
    <reaction evidence="2">
        <text>[protein]-peptidylproline (omega=180) = [protein]-peptidylproline (omega=0)</text>
        <dbReference type="Rhea" id="RHEA:16237"/>
        <dbReference type="Rhea" id="RHEA-COMP:10747"/>
        <dbReference type="Rhea" id="RHEA-COMP:10748"/>
        <dbReference type="ChEBI" id="CHEBI:83833"/>
        <dbReference type="ChEBI" id="CHEBI:83834"/>
        <dbReference type="EC" id="5.2.1.8"/>
    </reaction>
</comment>
<evidence type="ECO:0000256" key="1">
    <source>
        <dbReference type="ARBA" id="ARBA00002388"/>
    </source>
</evidence>
<reference evidence="5" key="3">
    <citation type="submission" date="2020-01" db="EMBL/GenBank/DDBJ databases">
        <authorList>
            <person name="Cousin F.J."/>
            <person name="Le Guellec R."/>
            <person name="Cretenet M."/>
        </authorList>
    </citation>
    <scope>NUCLEOTIDE SEQUENCE</scope>
    <source>
        <strain evidence="5">UCMA 15228</strain>
    </source>
</reference>
<sequence>MKKKYVILISLGSLLAAAFFIFEMVVLYQQDQTSKAAASSSSAAASSSLAAASSSSANRLNKKYSLSELNKMDLPQLSTTIGSQETKVTIDTTDGTIVVKIFNKYAPLAAENFLTHAKEGYYNNLNFFRVVKDFMVQTGDPKNTGLGGASIWKSGTHKNTAIDSGTGFKNEISPSLYFIRGAIGMANAGTNTNGSQFFIEESSSNVQSTITSKSSYPTKIYNAYKNGGTPSLDGKYTVFGQVVSGMDIVDKIASSAVKTNTSTSEKSEPKTAIKITKITVGTEGAQ</sequence>
<dbReference type="EC" id="5.2.1.8" evidence="2"/>
<dbReference type="GO" id="GO:0003755">
    <property type="term" value="F:peptidyl-prolyl cis-trans isomerase activity"/>
    <property type="evidence" value="ECO:0007669"/>
    <property type="project" value="UniProtKB-UniRule"/>
</dbReference>
<dbReference type="InterPro" id="IPR029000">
    <property type="entry name" value="Cyclophilin-like_dom_sf"/>
</dbReference>
<evidence type="ECO:0000259" key="3">
    <source>
        <dbReference type="PROSITE" id="PS50072"/>
    </source>
</evidence>
<evidence type="ECO:0000313" key="5">
    <source>
        <dbReference type="EMBL" id="QAS69470.1"/>
    </source>
</evidence>
<keyword evidence="6" id="KW-1185">Reference proteome</keyword>
<dbReference type="Pfam" id="PF00160">
    <property type="entry name" value="Pro_isomerase"/>
    <property type="match status" value="1"/>
</dbReference>
<dbReference type="PRINTS" id="PR00153">
    <property type="entry name" value="CSAPPISMRASE"/>
</dbReference>
<dbReference type="PANTHER" id="PTHR45625">
    <property type="entry name" value="PEPTIDYL-PROLYL CIS-TRANS ISOMERASE-RELATED"/>
    <property type="match status" value="1"/>
</dbReference>
<comment type="function">
    <text evidence="1 2">PPIases accelerate the folding of proteins. It catalyzes the cis-trans isomerization of proline imidic peptide bonds in oligopeptides.</text>
</comment>
<dbReference type="Proteomes" id="UP001167919">
    <property type="component" value="Unassembled WGS sequence"/>
</dbReference>
<dbReference type="EMBL" id="CP029684">
    <property type="protein sequence ID" value="QAS69470.1"/>
    <property type="molecule type" value="Genomic_DNA"/>
</dbReference>
<dbReference type="InterPro" id="IPR002130">
    <property type="entry name" value="Cyclophilin-type_PPIase_dom"/>
</dbReference>
<dbReference type="EMBL" id="SDWY01000003">
    <property type="protein sequence ID" value="MDN6900509.1"/>
    <property type="molecule type" value="Genomic_DNA"/>
</dbReference>
<reference evidence="4" key="2">
    <citation type="submission" date="2019-01" db="EMBL/GenBank/DDBJ databases">
        <title>Oenococcus sicerae UCMA17102.</title>
        <authorList>
            <person name="Cousin F.J."/>
            <person name="Le Guellec R."/>
            <person name="Cretenet M."/>
        </authorList>
    </citation>
    <scope>NUCLEOTIDE SEQUENCE</scope>
    <source>
        <strain evidence="4">UCMA17102</strain>
    </source>
</reference>
<dbReference type="SUPFAM" id="SSF50891">
    <property type="entry name" value="Cyclophilin-like"/>
    <property type="match status" value="1"/>
</dbReference>
<reference evidence="5 6" key="1">
    <citation type="journal article" date="2019" name="Syst. Appl. Microbiol.">
        <title>Oenococcus sicerae sp. nov., isolated from French cider.</title>
        <authorList>
            <person name="Cousin F.J."/>
            <person name="Le Guellec R."/>
            <person name="Chagnot C."/>
            <person name="Goux D."/>
            <person name="Dalmasso M."/>
            <person name="Laplace J.M."/>
            <person name="Cretenet M."/>
        </authorList>
    </citation>
    <scope>NUCLEOTIDE SEQUENCE [LARGE SCALE GENOMIC DNA]</scope>
    <source>
        <strain evidence="5 6">UCMA 15228</strain>
    </source>
</reference>
<protein>
    <recommendedName>
        <fullName evidence="2">Peptidyl-prolyl cis-trans isomerase</fullName>
        <shortName evidence="2">PPIase</shortName>
        <ecNumber evidence="2">5.2.1.8</ecNumber>
    </recommendedName>
</protein>
<name>A0AAJ1R976_9LACO</name>
<gene>
    <name evidence="5" type="ORF">DLJ48_02510</name>
    <name evidence="4" type="ORF">EVC35_05765</name>
</gene>
<dbReference type="PANTHER" id="PTHR45625:SF16">
    <property type="entry name" value="PEPTIDYL-PROLYL CIS-TRANS ISOMERASE"/>
    <property type="match status" value="1"/>
</dbReference>
<dbReference type="AlphaFoldDB" id="A0AAJ1R976"/>
<dbReference type="CDD" id="cd00317">
    <property type="entry name" value="cyclophilin"/>
    <property type="match status" value="1"/>
</dbReference>
<feature type="domain" description="PPIase cyclophilin-type" evidence="3">
    <location>
        <begin position="95"/>
        <end position="280"/>
    </location>
</feature>
<dbReference type="RefSeq" id="WP_128685609.1">
    <property type="nucleotide sequence ID" value="NZ_CP029684.2"/>
</dbReference>
<accession>A0AAJ1R976</accession>
<comment type="similarity">
    <text evidence="2">Belongs to the cyclophilin-type PPIase family.</text>
</comment>
<evidence type="ECO:0000313" key="7">
    <source>
        <dbReference type="Proteomes" id="UP001167919"/>
    </source>
</evidence>
<keyword evidence="2 4" id="KW-0413">Isomerase</keyword>
<dbReference type="PROSITE" id="PS50072">
    <property type="entry name" value="CSA_PPIASE_2"/>
    <property type="match status" value="1"/>
</dbReference>